<dbReference type="CDD" id="cd10832">
    <property type="entry name" value="PDZ_MPP6-MPP2-like"/>
    <property type="match status" value="1"/>
</dbReference>
<comment type="similarity">
    <text evidence="2">Belongs to the MAGUK family.</text>
</comment>
<feature type="domain" description="L27" evidence="9">
    <location>
        <begin position="37"/>
        <end position="93"/>
    </location>
</feature>
<evidence type="ECO:0000256" key="3">
    <source>
        <dbReference type="ARBA" id="ARBA00022443"/>
    </source>
</evidence>
<keyword evidence="11" id="KW-1185">Reference proteome</keyword>
<organism evidence="10 11">
    <name type="scientific">Camelus dromedarius</name>
    <name type="common">Dromedary</name>
    <name type="synonym">Arabian camel</name>
    <dbReference type="NCBI Taxonomy" id="9838"/>
    <lineage>
        <taxon>Eukaryota</taxon>
        <taxon>Metazoa</taxon>
        <taxon>Chordata</taxon>
        <taxon>Craniata</taxon>
        <taxon>Vertebrata</taxon>
        <taxon>Euteleostomi</taxon>
        <taxon>Mammalia</taxon>
        <taxon>Eutheria</taxon>
        <taxon>Laurasiatheria</taxon>
        <taxon>Artiodactyla</taxon>
        <taxon>Tylopoda</taxon>
        <taxon>Camelidae</taxon>
        <taxon>Camelus</taxon>
    </lineage>
</organism>
<comment type="caution">
    <text evidence="10">The sequence shown here is derived from an EMBL/GenBank/DDBJ whole genome shotgun (WGS) entry which is preliminary data.</text>
</comment>
<dbReference type="InterPro" id="IPR050716">
    <property type="entry name" value="MAGUK"/>
</dbReference>
<dbReference type="InterPro" id="IPR008145">
    <property type="entry name" value="GK/Ca_channel_bsu"/>
</dbReference>
<gene>
    <name evidence="10" type="ORF">Cadr_000019538</name>
</gene>
<dbReference type="SUPFAM" id="SSF50044">
    <property type="entry name" value="SH3-domain"/>
    <property type="match status" value="1"/>
</dbReference>
<dbReference type="FunFam" id="3.30.63.10:FF:000002">
    <property type="entry name" value="Guanylate kinase 1"/>
    <property type="match status" value="1"/>
</dbReference>
<evidence type="ECO:0000259" key="7">
    <source>
        <dbReference type="PROSITE" id="PS50052"/>
    </source>
</evidence>
<dbReference type="Gene3D" id="2.30.42.10">
    <property type="match status" value="1"/>
</dbReference>
<evidence type="ECO:0000256" key="1">
    <source>
        <dbReference type="ARBA" id="ARBA00004370"/>
    </source>
</evidence>
<dbReference type="AlphaFoldDB" id="A0A5N4D2T7"/>
<dbReference type="Pfam" id="PF02828">
    <property type="entry name" value="L27"/>
    <property type="match status" value="2"/>
</dbReference>
<dbReference type="Gene3D" id="2.30.30.40">
    <property type="entry name" value="SH3 Domains"/>
    <property type="match status" value="1"/>
</dbReference>
<dbReference type="InterPro" id="IPR004172">
    <property type="entry name" value="L27_dom"/>
</dbReference>
<evidence type="ECO:0000256" key="4">
    <source>
        <dbReference type="ARBA" id="ARBA00023136"/>
    </source>
</evidence>
<dbReference type="SMART" id="SM00228">
    <property type="entry name" value="PDZ"/>
    <property type="match status" value="1"/>
</dbReference>
<sequence>MPELRTLARSQAGLPGTAESHFRALADLTMPVAATNSETAMQQVLDNLGSLPSATGAAELDLIFLRGIMESPIVRSLAKGLWGSIRPHLFQPHPQAHERLEETKLEAVRDNNLELVQEILRDLAQLAEQSSTAAELARILQEPHFQSLLETHDSVASKTYETPPPSPGLDPTFSNQPVPPDAVRMVGIRKTAGEHLGVTFRVEGGELVIARILHGGMVAQQGLLHVGDIIKEVNGQPVGSDPRALQELLRSASGSVILKILPSYQEPHLPRQVGPSTKPLTQHKALGVFVKCHFDYDPARDSLIPCKEAGLHFSAGDLLQIVNQDDANWWQACHVEGGSAGLIPSQLLEEKRKAFVKRDLELTPTSGTLCGSLSGKKKKRMMYLTTKNAVLMLPVLSLSPTWFLPATIGPSALILGLPGNPAPPLLLHLVSSAIFLCPEFDRHELLIYEEVARMPPFRRKTLVLIGAQGVGRRSLKNKLIMWDPDRYGTTVPYTSRRPKDSEREGQGYSFVSRAEMEADIRAGRYLEHGEYEGNLYGTRIDSIRGVVTAGRVCVLDVNPQVLPGPFLPRLLSILSGYSAWPLFPPVPPSPATSQLFYRSSPGLMSQTPVKVLRTAEFVPYVVFIEAPDFETLRAMNRAALESGVSTKQLTEADLRRTVEESSRIQRGYGHYFDLSLVNSNLERTFRELQAAMEKLRTEPQWVPVSWVY</sequence>
<evidence type="ECO:0000259" key="8">
    <source>
        <dbReference type="PROSITE" id="PS50106"/>
    </source>
</evidence>
<reference evidence="10 11" key="1">
    <citation type="journal article" date="2019" name="Mol. Ecol. Resour.">
        <title>Improving Illumina assemblies with Hi-C and long reads: an example with the North African dromedary.</title>
        <authorList>
            <person name="Elbers J.P."/>
            <person name="Rogers M.F."/>
            <person name="Perelman P.L."/>
            <person name="Proskuryakova A.A."/>
            <person name="Serdyukova N.A."/>
            <person name="Johnson W.E."/>
            <person name="Horin P."/>
            <person name="Corander J."/>
            <person name="Murphy D."/>
            <person name="Burger P.A."/>
        </authorList>
    </citation>
    <scope>NUCLEOTIDE SEQUENCE [LARGE SCALE GENOMIC DNA]</scope>
    <source>
        <strain evidence="10">Drom800</strain>
        <tissue evidence="10">Blood</tissue>
    </source>
</reference>
<comment type="subcellular location">
    <subcellularLocation>
        <location evidence="1">Membrane</location>
    </subcellularLocation>
</comment>
<dbReference type="PANTHER" id="PTHR23122">
    <property type="entry name" value="MEMBRANE-ASSOCIATED GUANYLATE KINASE MAGUK"/>
    <property type="match status" value="1"/>
</dbReference>
<dbReference type="GO" id="GO:0016020">
    <property type="term" value="C:membrane"/>
    <property type="evidence" value="ECO:0007669"/>
    <property type="project" value="UniProtKB-SubCell"/>
</dbReference>
<dbReference type="SUPFAM" id="SSF52540">
    <property type="entry name" value="P-loop containing nucleoside triphosphate hydrolases"/>
    <property type="match status" value="2"/>
</dbReference>
<feature type="domain" description="Guanylate kinase-like" evidence="7">
    <location>
        <begin position="459"/>
        <end position="693"/>
    </location>
</feature>
<dbReference type="SMART" id="SM00072">
    <property type="entry name" value="GuKc"/>
    <property type="match status" value="1"/>
</dbReference>
<evidence type="ECO:0000256" key="2">
    <source>
        <dbReference type="ARBA" id="ARBA00007014"/>
    </source>
</evidence>
<keyword evidence="4" id="KW-0472">Membrane</keyword>
<dbReference type="InterPro" id="IPR001478">
    <property type="entry name" value="PDZ"/>
</dbReference>
<feature type="domain" description="SH3" evidence="6">
    <location>
        <begin position="285"/>
        <end position="353"/>
    </location>
</feature>
<dbReference type="Proteomes" id="UP000299084">
    <property type="component" value="Unassembled WGS sequence"/>
</dbReference>
<dbReference type="Pfam" id="PF00595">
    <property type="entry name" value="PDZ"/>
    <property type="match status" value="1"/>
</dbReference>
<dbReference type="SMART" id="SM00569">
    <property type="entry name" value="L27"/>
    <property type="match status" value="2"/>
</dbReference>
<feature type="domain" description="L27" evidence="9">
    <location>
        <begin position="105"/>
        <end position="163"/>
    </location>
</feature>
<evidence type="ECO:0000256" key="5">
    <source>
        <dbReference type="PROSITE-ProRule" id="PRU00192"/>
    </source>
</evidence>
<dbReference type="Gene3D" id="3.40.50.300">
    <property type="entry name" value="P-loop containing nucleotide triphosphate hydrolases"/>
    <property type="match status" value="1"/>
</dbReference>
<dbReference type="InterPro" id="IPR008144">
    <property type="entry name" value="Guanylate_kin-like_dom"/>
</dbReference>
<feature type="domain" description="PDZ" evidence="8">
    <location>
        <begin position="185"/>
        <end position="264"/>
    </location>
</feature>
<dbReference type="InterPro" id="IPR014775">
    <property type="entry name" value="L27_C"/>
</dbReference>
<proteinExistence type="inferred from homology"/>
<protein>
    <submittedName>
        <fullName evidence="10">MAGUK p55 subfamily member 2</fullName>
    </submittedName>
</protein>
<dbReference type="SUPFAM" id="SSF50156">
    <property type="entry name" value="PDZ domain-like"/>
    <property type="match status" value="1"/>
</dbReference>
<dbReference type="CDD" id="cd12037">
    <property type="entry name" value="SH3_MPP2"/>
    <property type="match status" value="1"/>
</dbReference>
<evidence type="ECO:0000259" key="6">
    <source>
        <dbReference type="PROSITE" id="PS50002"/>
    </source>
</evidence>
<dbReference type="InterPro" id="IPR001452">
    <property type="entry name" value="SH3_domain"/>
</dbReference>
<evidence type="ECO:0000313" key="10">
    <source>
        <dbReference type="EMBL" id="KAB1265407.1"/>
    </source>
</evidence>
<dbReference type="EMBL" id="JWIN03000016">
    <property type="protein sequence ID" value="KAB1265407.1"/>
    <property type="molecule type" value="Genomic_DNA"/>
</dbReference>
<dbReference type="InterPro" id="IPR036892">
    <property type="entry name" value="L27_dom_sf"/>
</dbReference>
<dbReference type="Pfam" id="PF00625">
    <property type="entry name" value="Guanylate_kin"/>
    <property type="match status" value="2"/>
</dbReference>
<dbReference type="InterPro" id="IPR036034">
    <property type="entry name" value="PDZ_sf"/>
</dbReference>
<dbReference type="SUPFAM" id="SSF101288">
    <property type="entry name" value="L27 domain"/>
    <property type="match status" value="1"/>
</dbReference>
<keyword evidence="3 5" id="KW-0728">SH3 domain</keyword>
<dbReference type="PROSITE" id="PS50002">
    <property type="entry name" value="SH3"/>
    <property type="match status" value="1"/>
</dbReference>
<dbReference type="GO" id="GO:0043226">
    <property type="term" value="C:organelle"/>
    <property type="evidence" value="ECO:0007669"/>
    <property type="project" value="UniProtKB-ARBA"/>
</dbReference>
<dbReference type="InterPro" id="IPR027417">
    <property type="entry name" value="P-loop_NTPase"/>
</dbReference>
<dbReference type="PROSITE" id="PS00856">
    <property type="entry name" value="GUANYLATE_KINASE_1"/>
    <property type="match status" value="1"/>
</dbReference>
<evidence type="ECO:0000313" key="11">
    <source>
        <dbReference type="Proteomes" id="UP000299084"/>
    </source>
</evidence>
<dbReference type="InterPro" id="IPR036028">
    <property type="entry name" value="SH3-like_dom_sf"/>
</dbReference>
<name>A0A5N4D2T7_CAMDR</name>
<accession>A0A5N4D2T7</accession>
<dbReference type="PROSITE" id="PS51022">
    <property type="entry name" value="L27"/>
    <property type="match status" value="2"/>
</dbReference>
<dbReference type="Gene3D" id="1.10.287.650">
    <property type="entry name" value="L27 domain"/>
    <property type="match status" value="1"/>
</dbReference>
<dbReference type="InterPro" id="IPR035602">
    <property type="entry name" value="MPP2_SH3"/>
</dbReference>
<dbReference type="SMART" id="SM00326">
    <property type="entry name" value="SH3"/>
    <property type="match status" value="1"/>
</dbReference>
<dbReference type="FunFam" id="2.30.30.40:FF:000069">
    <property type="entry name" value="MAGUK p55 subfamily member 6"/>
    <property type="match status" value="1"/>
</dbReference>
<dbReference type="PROSITE" id="PS50106">
    <property type="entry name" value="PDZ"/>
    <property type="match status" value="1"/>
</dbReference>
<dbReference type="PROSITE" id="PS50052">
    <property type="entry name" value="GUANYLATE_KINASE_2"/>
    <property type="match status" value="1"/>
</dbReference>
<dbReference type="FunFam" id="2.30.42.10:FF:000047">
    <property type="entry name" value="MAGUK p55 subfamily member 6"/>
    <property type="match status" value="1"/>
</dbReference>
<evidence type="ECO:0000259" key="9">
    <source>
        <dbReference type="PROSITE" id="PS51022"/>
    </source>
</evidence>
<dbReference type="InterPro" id="IPR020590">
    <property type="entry name" value="Guanylate_kinase_CS"/>
</dbReference>
<dbReference type="Pfam" id="PF07653">
    <property type="entry name" value="SH3_2"/>
    <property type="match status" value="1"/>
</dbReference>